<reference evidence="2 3" key="2">
    <citation type="submission" date="2019-01" db="EMBL/GenBank/DDBJ databases">
        <title>The decoding of complex shrimp genome reveals the adaptation for benthos swimmer, frequently molting mechanism and breeding impact on genome.</title>
        <authorList>
            <person name="Sun Y."/>
            <person name="Gao Y."/>
            <person name="Yu Y."/>
        </authorList>
    </citation>
    <scope>NUCLEOTIDE SEQUENCE [LARGE SCALE GENOMIC DNA]</scope>
    <source>
        <tissue evidence="2">Muscle</tissue>
    </source>
</reference>
<dbReference type="EMBL" id="QCYY01003835">
    <property type="protein sequence ID" value="ROT62085.1"/>
    <property type="molecule type" value="Genomic_DNA"/>
</dbReference>
<keyword evidence="3" id="KW-1185">Reference proteome</keyword>
<name>A0A423SD48_PENVA</name>
<evidence type="ECO:0000313" key="3">
    <source>
        <dbReference type="Proteomes" id="UP000283509"/>
    </source>
</evidence>
<reference evidence="2 3" key="1">
    <citation type="submission" date="2018-04" db="EMBL/GenBank/DDBJ databases">
        <authorList>
            <person name="Zhang X."/>
            <person name="Yuan J."/>
            <person name="Li F."/>
            <person name="Xiang J."/>
        </authorList>
    </citation>
    <scope>NUCLEOTIDE SEQUENCE [LARGE SCALE GENOMIC DNA]</scope>
    <source>
        <tissue evidence="2">Muscle</tissue>
    </source>
</reference>
<evidence type="ECO:0000313" key="2">
    <source>
        <dbReference type="EMBL" id="ROT62085.1"/>
    </source>
</evidence>
<dbReference type="Proteomes" id="UP000283509">
    <property type="component" value="Unassembled WGS sequence"/>
</dbReference>
<gene>
    <name evidence="2" type="ORF">C7M84_020085</name>
</gene>
<comment type="caution">
    <text evidence="2">The sequence shown here is derived from an EMBL/GenBank/DDBJ whole genome shotgun (WGS) entry which is preliminary data.</text>
</comment>
<organism evidence="2 3">
    <name type="scientific">Penaeus vannamei</name>
    <name type="common">Whiteleg shrimp</name>
    <name type="synonym">Litopenaeus vannamei</name>
    <dbReference type="NCBI Taxonomy" id="6689"/>
    <lineage>
        <taxon>Eukaryota</taxon>
        <taxon>Metazoa</taxon>
        <taxon>Ecdysozoa</taxon>
        <taxon>Arthropoda</taxon>
        <taxon>Crustacea</taxon>
        <taxon>Multicrustacea</taxon>
        <taxon>Malacostraca</taxon>
        <taxon>Eumalacostraca</taxon>
        <taxon>Eucarida</taxon>
        <taxon>Decapoda</taxon>
        <taxon>Dendrobranchiata</taxon>
        <taxon>Penaeoidea</taxon>
        <taxon>Penaeidae</taxon>
        <taxon>Penaeus</taxon>
    </lineage>
</organism>
<protein>
    <submittedName>
        <fullName evidence="2">Uncharacterized protein</fullName>
    </submittedName>
</protein>
<dbReference type="AlphaFoldDB" id="A0A423SD48"/>
<feature type="region of interest" description="Disordered" evidence="1">
    <location>
        <begin position="1"/>
        <end position="37"/>
    </location>
</feature>
<proteinExistence type="predicted"/>
<feature type="compositionally biased region" description="Polar residues" evidence="1">
    <location>
        <begin position="8"/>
        <end position="36"/>
    </location>
</feature>
<evidence type="ECO:0000256" key="1">
    <source>
        <dbReference type="SAM" id="MobiDB-lite"/>
    </source>
</evidence>
<sequence>MKLLPSPLNFTCHVNHTPSPSSPRHQRETTLPSPSHLSPCCHVKPTLPLSRLHLFHGNRHSFTSLPHPAHGTTLLPPFSPSPSRETHVHPATEPHSFTLPREPHSFNLSPSPCHMNHTASPLSPSPCHVNHTPSPLPHDHTATEPHSFTLSFTNGEHTPSPSHPPCHATGTTLLHPLTFTLPREPHSFTLSPSPCHVNHTPSPSHLHPAREPLLHPLTTLHVNHTPSPLTFTLHVNHTPSPSHLHLPREPTLLHPLTSPCHAKPHSFTLSPSPCVNHAPSPCHVKPHSFTLPREPRSFTLPNRSFTLPREPHSFTLTLSPCHVNHAPSPLTFTCHVNHTPSPSYTCHVTFHPLTFTLPRELRSFTLSLSPCHVNHTPSPSHLHP</sequence>
<accession>A0A423SD48</accession>